<keyword evidence="2" id="KW-1185">Reference proteome</keyword>
<dbReference type="RefSeq" id="WP_176163099.1">
    <property type="nucleotide sequence ID" value="NZ_CP054929.1"/>
</dbReference>
<proteinExistence type="predicted"/>
<sequence>MPARPVDHPAPRVRPFRRSDRDQLTDLLNRHAAAVLPGVSASVNTVLGSLEQRPDEYVTDPWVADRATLVAEERSRLVAAAHLLRYRDDADVDPSYRGSGSVEWFLHVPAAAGPADHLMAACLAQLATWNTRLWHADGNLPVPGVYGVPEPWPHVRALYERAGFRHTGGTETLLLATVRELPTGPTPHGLTVGRTLGGLGTRLTARRDGHTLGHLEVDTGLERAERRSRDGALADLADVDLPDDAPDEVFAALLARAAEWLRWCGVDRVLAYVDGAEDADDTGEAERLRRHGFAEVTRTARGWTRARS</sequence>
<gene>
    <name evidence="1" type="ORF">HUT08_19630</name>
</gene>
<dbReference type="EMBL" id="CP054929">
    <property type="protein sequence ID" value="QKW51379.1"/>
    <property type="molecule type" value="Genomic_DNA"/>
</dbReference>
<dbReference type="Gene3D" id="3.40.630.30">
    <property type="match status" value="1"/>
</dbReference>
<accession>A0A7H8NA23</accession>
<evidence type="ECO:0000313" key="2">
    <source>
        <dbReference type="Proteomes" id="UP000509303"/>
    </source>
</evidence>
<dbReference type="AlphaFoldDB" id="A0A7H8NA23"/>
<protein>
    <submittedName>
        <fullName evidence="1">N-acetyltransferase</fullName>
    </submittedName>
</protein>
<dbReference type="GO" id="GO:0016740">
    <property type="term" value="F:transferase activity"/>
    <property type="evidence" value="ECO:0007669"/>
    <property type="project" value="UniProtKB-KW"/>
</dbReference>
<dbReference type="InterPro" id="IPR016181">
    <property type="entry name" value="Acyl_CoA_acyltransferase"/>
</dbReference>
<evidence type="ECO:0000313" key="1">
    <source>
        <dbReference type="EMBL" id="QKW51379.1"/>
    </source>
</evidence>
<keyword evidence="1" id="KW-0808">Transferase</keyword>
<organism evidence="1 2">
    <name type="scientific">Streptomyces buecherae</name>
    <dbReference type="NCBI Taxonomy" id="2763006"/>
    <lineage>
        <taxon>Bacteria</taxon>
        <taxon>Bacillati</taxon>
        <taxon>Actinomycetota</taxon>
        <taxon>Actinomycetes</taxon>
        <taxon>Kitasatosporales</taxon>
        <taxon>Streptomycetaceae</taxon>
        <taxon>Streptomyces</taxon>
    </lineage>
</organism>
<dbReference type="Proteomes" id="UP000509303">
    <property type="component" value="Chromosome"/>
</dbReference>
<dbReference type="SUPFAM" id="SSF55729">
    <property type="entry name" value="Acyl-CoA N-acyltransferases (Nat)"/>
    <property type="match status" value="1"/>
</dbReference>
<reference evidence="1 2" key="1">
    <citation type="submission" date="2020-06" db="EMBL/GenBank/DDBJ databases">
        <title>Genome mining for natural products.</title>
        <authorList>
            <person name="Zhang B."/>
            <person name="Shi J."/>
            <person name="Ge H."/>
        </authorList>
    </citation>
    <scope>NUCLEOTIDE SEQUENCE [LARGE SCALE GENOMIC DNA]</scope>
    <source>
        <strain evidence="1 2">NA00687</strain>
    </source>
</reference>
<name>A0A7H8NA23_9ACTN</name>